<feature type="repeat" description="TPR" evidence="3">
    <location>
        <begin position="145"/>
        <end position="178"/>
    </location>
</feature>
<evidence type="ECO:0000313" key="5">
    <source>
        <dbReference type="Proteomes" id="UP000264217"/>
    </source>
</evidence>
<protein>
    <submittedName>
        <fullName evidence="4">Tetratricopeptide repeat protein</fullName>
    </submittedName>
</protein>
<dbReference type="OrthoDB" id="1290858at2"/>
<dbReference type="AlphaFoldDB" id="A0A372NT11"/>
<proteinExistence type="predicted"/>
<dbReference type="PROSITE" id="PS50005">
    <property type="entry name" value="TPR"/>
    <property type="match status" value="1"/>
</dbReference>
<dbReference type="SUPFAM" id="SSF48452">
    <property type="entry name" value="TPR-like"/>
    <property type="match status" value="1"/>
</dbReference>
<dbReference type="Pfam" id="PF13181">
    <property type="entry name" value="TPR_8"/>
    <property type="match status" value="1"/>
</dbReference>
<keyword evidence="1" id="KW-0677">Repeat</keyword>
<evidence type="ECO:0000256" key="2">
    <source>
        <dbReference type="ARBA" id="ARBA00022803"/>
    </source>
</evidence>
<organism evidence="4 5">
    <name type="scientific">Mucilaginibacter conchicola</name>
    <dbReference type="NCBI Taxonomy" id="2303333"/>
    <lineage>
        <taxon>Bacteria</taxon>
        <taxon>Pseudomonadati</taxon>
        <taxon>Bacteroidota</taxon>
        <taxon>Sphingobacteriia</taxon>
        <taxon>Sphingobacteriales</taxon>
        <taxon>Sphingobacteriaceae</taxon>
        <taxon>Mucilaginibacter</taxon>
    </lineage>
</organism>
<name>A0A372NT11_9SPHI</name>
<dbReference type="Pfam" id="PF13431">
    <property type="entry name" value="TPR_17"/>
    <property type="match status" value="1"/>
</dbReference>
<dbReference type="EMBL" id="QWDC01000002">
    <property type="protein sequence ID" value="RFZ92262.1"/>
    <property type="molecule type" value="Genomic_DNA"/>
</dbReference>
<dbReference type="InterPro" id="IPR050498">
    <property type="entry name" value="Ycf3"/>
</dbReference>
<evidence type="ECO:0000313" key="4">
    <source>
        <dbReference type="EMBL" id="RFZ92262.1"/>
    </source>
</evidence>
<reference evidence="4 5" key="1">
    <citation type="submission" date="2018-08" db="EMBL/GenBank/DDBJ databases">
        <title>Mucilaginibacter sp. MYSH2.</title>
        <authorList>
            <person name="Seo T."/>
        </authorList>
    </citation>
    <scope>NUCLEOTIDE SEQUENCE [LARGE SCALE GENOMIC DNA]</scope>
    <source>
        <strain evidence="4 5">MYSH2</strain>
    </source>
</reference>
<sequence>MKLQPKLTINLCLLLFLITSTIAVYGQRKKKDANYYFNEALIREKVSPGNPYVDSIFRSCIKLYSKAIKLNPRFCGAYANRAWLYSELKDYKNELYDLTQAIRYCAPAEKLMLRELRAGTYYRLGQYKNSIRDYNQTIPFDKNQANLYSGRAMCYWKLGEKDKACIDYKKALGLDPKVAEDKEFLDCN</sequence>
<accession>A0A372NT11</accession>
<keyword evidence="5" id="KW-1185">Reference proteome</keyword>
<evidence type="ECO:0000256" key="3">
    <source>
        <dbReference type="PROSITE-ProRule" id="PRU00339"/>
    </source>
</evidence>
<keyword evidence="2 3" id="KW-0802">TPR repeat</keyword>
<dbReference type="Proteomes" id="UP000264217">
    <property type="component" value="Unassembled WGS sequence"/>
</dbReference>
<dbReference type="Gene3D" id="1.25.40.10">
    <property type="entry name" value="Tetratricopeptide repeat domain"/>
    <property type="match status" value="2"/>
</dbReference>
<dbReference type="PANTHER" id="PTHR44858">
    <property type="entry name" value="TETRATRICOPEPTIDE REPEAT PROTEIN 6"/>
    <property type="match status" value="1"/>
</dbReference>
<dbReference type="PANTHER" id="PTHR44858:SF1">
    <property type="entry name" value="UDP-N-ACETYLGLUCOSAMINE--PEPTIDE N-ACETYLGLUCOSAMINYLTRANSFERASE SPINDLY-RELATED"/>
    <property type="match status" value="1"/>
</dbReference>
<evidence type="ECO:0000256" key="1">
    <source>
        <dbReference type="ARBA" id="ARBA00022737"/>
    </source>
</evidence>
<dbReference type="RefSeq" id="WP_117391973.1">
    <property type="nucleotide sequence ID" value="NZ_QWDC01000002.1"/>
</dbReference>
<comment type="caution">
    <text evidence="4">The sequence shown here is derived from an EMBL/GenBank/DDBJ whole genome shotgun (WGS) entry which is preliminary data.</text>
</comment>
<dbReference type="InterPro" id="IPR019734">
    <property type="entry name" value="TPR_rpt"/>
</dbReference>
<gene>
    <name evidence="4" type="ORF">D0C36_12540</name>
</gene>
<dbReference type="InterPro" id="IPR011990">
    <property type="entry name" value="TPR-like_helical_dom_sf"/>
</dbReference>
<dbReference type="SMART" id="SM00028">
    <property type="entry name" value="TPR"/>
    <property type="match status" value="3"/>
</dbReference>